<dbReference type="RefSeq" id="WP_145032278.1">
    <property type="nucleotide sequence ID" value="NZ_CP036271.1"/>
</dbReference>
<protein>
    <submittedName>
        <fullName evidence="9">N-acetylglucosamine-6-phosphate deacetylase</fullName>
        <ecNumber evidence="9">3.5.1.25</ecNumber>
    </submittedName>
</protein>
<dbReference type="FunCoup" id="A0A517SIB0">
    <property type="interactions" value="189"/>
</dbReference>
<keyword evidence="10" id="KW-1185">Reference proteome</keyword>
<evidence type="ECO:0000256" key="3">
    <source>
        <dbReference type="ARBA" id="ARBA00022801"/>
    </source>
</evidence>
<dbReference type="EC" id="3.5.1.25" evidence="9"/>
<accession>A0A517SIB0</accession>
<evidence type="ECO:0000259" key="8">
    <source>
        <dbReference type="Pfam" id="PF01979"/>
    </source>
</evidence>
<dbReference type="OrthoDB" id="9776488at2"/>
<evidence type="ECO:0000256" key="7">
    <source>
        <dbReference type="PIRSR" id="PIRSR038994-3"/>
    </source>
</evidence>
<dbReference type="GO" id="GO:0006046">
    <property type="term" value="P:N-acetylglucosamine catabolic process"/>
    <property type="evidence" value="ECO:0007669"/>
    <property type="project" value="TreeGrafter"/>
</dbReference>
<dbReference type="InterPro" id="IPR011059">
    <property type="entry name" value="Metal-dep_hydrolase_composite"/>
</dbReference>
<dbReference type="EMBL" id="CP036271">
    <property type="protein sequence ID" value="QDT55857.1"/>
    <property type="molecule type" value="Genomic_DNA"/>
</dbReference>
<dbReference type="CDD" id="cd00854">
    <property type="entry name" value="NagA"/>
    <property type="match status" value="1"/>
</dbReference>
<name>A0A517SIB0_9PLAN</name>
<dbReference type="InterPro" id="IPR003764">
    <property type="entry name" value="GlcNAc_6-P_deAcase"/>
</dbReference>
<feature type="domain" description="Amidohydrolase-related" evidence="8">
    <location>
        <begin position="46"/>
        <end position="388"/>
    </location>
</feature>
<evidence type="ECO:0000256" key="1">
    <source>
        <dbReference type="ARBA" id="ARBA00010716"/>
    </source>
</evidence>
<organism evidence="9 10">
    <name type="scientific">Caulifigura coniformis</name>
    <dbReference type="NCBI Taxonomy" id="2527983"/>
    <lineage>
        <taxon>Bacteria</taxon>
        <taxon>Pseudomonadati</taxon>
        <taxon>Planctomycetota</taxon>
        <taxon>Planctomycetia</taxon>
        <taxon>Planctomycetales</taxon>
        <taxon>Planctomycetaceae</taxon>
        <taxon>Caulifigura</taxon>
    </lineage>
</organism>
<keyword evidence="3 5" id="KW-0378">Hydrolase</keyword>
<keyword evidence="4 5" id="KW-0119">Carbohydrate metabolism</keyword>
<feature type="active site" description="Proton donor/acceptor" evidence="6">
    <location>
        <position position="277"/>
    </location>
</feature>
<dbReference type="GO" id="GO:0008448">
    <property type="term" value="F:N-acetylglucosamine-6-phosphate deacetylase activity"/>
    <property type="evidence" value="ECO:0007669"/>
    <property type="project" value="UniProtKB-EC"/>
</dbReference>
<evidence type="ECO:0000256" key="4">
    <source>
        <dbReference type="ARBA" id="ARBA00023277"/>
    </source>
</evidence>
<comment type="cofactor">
    <cofactor evidence="7">
        <name>a divalent metal cation</name>
        <dbReference type="ChEBI" id="CHEBI:60240"/>
    </cofactor>
    <text evidence="7">Binds 1 divalent metal cation per subunit.</text>
</comment>
<evidence type="ECO:0000256" key="2">
    <source>
        <dbReference type="ARBA" id="ARBA00022723"/>
    </source>
</evidence>
<dbReference type="SUPFAM" id="SSF51556">
    <property type="entry name" value="Metallo-dependent hydrolases"/>
    <property type="match status" value="1"/>
</dbReference>
<dbReference type="PANTHER" id="PTHR11113">
    <property type="entry name" value="N-ACETYLGLUCOSAMINE-6-PHOSPHATE DEACETYLASE"/>
    <property type="match status" value="1"/>
</dbReference>
<evidence type="ECO:0000256" key="5">
    <source>
        <dbReference type="PIRNR" id="PIRNR038994"/>
    </source>
</evidence>
<dbReference type="InterPro" id="IPR006680">
    <property type="entry name" value="Amidohydro-rel"/>
</dbReference>
<dbReference type="AlphaFoldDB" id="A0A517SIB0"/>
<dbReference type="PANTHER" id="PTHR11113:SF14">
    <property type="entry name" value="N-ACETYLGLUCOSAMINE-6-PHOSPHATE DEACETYLASE"/>
    <property type="match status" value="1"/>
</dbReference>
<dbReference type="KEGG" id="ccos:Pan44_39050"/>
<dbReference type="InterPro" id="IPR032466">
    <property type="entry name" value="Metal_Hydrolase"/>
</dbReference>
<dbReference type="Proteomes" id="UP000315700">
    <property type="component" value="Chromosome"/>
</dbReference>
<dbReference type="PIRSF" id="PIRSF038994">
    <property type="entry name" value="NagA"/>
    <property type="match status" value="1"/>
</dbReference>
<sequence length="395" mass="42336" precursor="true">MNFTNGTLVLRDRLLTGASLEVVGESIKGISAARADAESIDLDGGYLVPGFVDLHVHGGAGHDFMDGTASAFDAICRCHARHGTTSLAATSTAADAPYILRFLRECRAAKGRDTGGARVLGAHFYGPYFAANARGVHPGTPIRAPEESEFQHYLDYSDIFCTATIAPELPGAEVFARACASRGIRLNAGHSHATFGQVVDAINWGVRHIDHLFCAMSDRAKLRQSQTFPMRGGMMEATLFFDDLTTEVIADGKHLDGALLRLAYKCKGPERLALVTDAMRAVDCPDGEYTFGPPEHGERIRRFSNVGVTMDGTALASGVMGMDACVRTFLSEVPETNLVDVIRMATLTPARILGLEQSIGSLEAGKLADVVALDAELNVKLVYVAGRKVFDRSAT</sequence>
<dbReference type="GO" id="GO:0046872">
    <property type="term" value="F:metal ion binding"/>
    <property type="evidence" value="ECO:0007669"/>
    <property type="project" value="UniProtKB-KW"/>
</dbReference>
<dbReference type="Gene3D" id="2.30.40.10">
    <property type="entry name" value="Urease, subunit C, domain 1"/>
    <property type="match status" value="1"/>
</dbReference>
<evidence type="ECO:0000313" key="9">
    <source>
        <dbReference type="EMBL" id="QDT55857.1"/>
    </source>
</evidence>
<comment type="similarity">
    <text evidence="1 5">Belongs to the metallo-dependent hydrolases superfamily. NagA family.</text>
</comment>
<dbReference type="Pfam" id="PF01979">
    <property type="entry name" value="Amidohydro_1"/>
    <property type="match status" value="1"/>
</dbReference>
<evidence type="ECO:0000313" key="10">
    <source>
        <dbReference type="Proteomes" id="UP000315700"/>
    </source>
</evidence>
<gene>
    <name evidence="9" type="primary">nagA_6</name>
    <name evidence="9" type="ORF">Pan44_39050</name>
</gene>
<keyword evidence="2 7" id="KW-0479">Metal-binding</keyword>
<reference evidence="9 10" key="1">
    <citation type="submission" date="2019-02" db="EMBL/GenBank/DDBJ databases">
        <title>Deep-cultivation of Planctomycetes and their phenomic and genomic characterization uncovers novel biology.</title>
        <authorList>
            <person name="Wiegand S."/>
            <person name="Jogler M."/>
            <person name="Boedeker C."/>
            <person name="Pinto D."/>
            <person name="Vollmers J."/>
            <person name="Rivas-Marin E."/>
            <person name="Kohn T."/>
            <person name="Peeters S.H."/>
            <person name="Heuer A."/>
            <person name="Rast P."/>
            <person name="Oberbeckmann S."/>
            <person name="Bunk B."/>
            <person name="Jeske O."/>
            <person name="Meyerdierks A."/>
            <person name="Storesund J.E."/>
            <person name="Kallscheuer N."/>
            <person name="Luecker S."/>
            <person name="Lage O.M."/>
            <person name="Pohl T."/>
            <person name="Merkel B.J."/>
            <person name="Hornburger P."/>
            <person name="Mueller R.-W."/>
            <person name="Bruemmer F."/>
            <person name="Labrenz M."/>
            <person name="Spormann A.M."/>
            <person name="Op den Camp H."/>
            <person name="Overmann J."/>
            <person name="Amann R."/>
            <person name="Jetten M.S.M."/>
            <person name="Mascher T."/>
            <person name="Medema M.H."/>
            <person name="Devos D.P."/>
            <person name="Kaster A.-K."/>
            <person name="Ovreas L."/>
            <person name="Rohde M."/>
            <person name="Galperin M.Y."/>
            <person name="Jogler C."/>
        </authorList>
    </citation>
    <scope>NUCLEOTIDE SEQUENCE [LARGE SCALE GENOMIC DNA]</scope>
    <source>
        <strain evidence="9 10">Pan44</strain>
    </source>
</reference>
<dbReference type="SUPFAM" id="SSF51338">
    <property type="entry name" value="Composite domain of metallo-dependent hydrolases"/>
    <property type="match status" value="1"/>
</dbReference>
<proteinExistence type="inferred from homology"/>
<dbReference type="InParanoid" id="A0A517SIB0"/>
<feature type="binding site" evidence="7">
    <location>
        <position position="190"/>
    </location>
    <ligand>
        <name>Zn(2+)</name>
        <dbReference type="ChEBI" id="CHEBI:29105"/>
    </ligand>
</feature>
<evidence type="ECO:0000256" key="6">
    <source>
        <dbReference type="PIRSR" id="PIRSR038994-1"/>
    </source>
</evidence>
<feature type="binding site" evidence="7">
    <location>
        <position position="211"/>
    </location>
    <ligand>
        <name>Zn(2+)</name>
        <dbReference type="ChEBI" id="CHEBI:29105"/>
    </ligand>
</feature>
<dbReference type="Gene3D" id="3.20.20.140">
    <property type="entry name" value="Metal-dependent hydrolases"/>
    <property type="match status" value="1"/>
</dbReference>